<reference evidence="5" key="1">
    <citation type="submission" date="2016-10" db="EMBL/GenBank/DDBJ databases">
        <authorList>
            <person name="Varghese N."/>
            <person name="Submissions S."/>
        </authorList>
    </citation>
    <scope>NUCLEOTIDE SEQUENCE [LARGE SCALE GENOMIC DNA]</scope>
    <source>
        <strain evidence="5">DSM 217</strain>
    </source>
</reference>
<accession>A0A1H2V2A1</accession>
<dbReference type="InterPro" id="IPR036527">
    <property type="entry name" value="SCP2_sterol-bd_dom_sf"/>
</dbReference>
<dbReference type="OrthoDB" id="9796077at2"/>
<feature type="domain" description="SCP2" evidence="3">
    <location>
        <begin position="19"/>
        <end position="115"/>
    </location>
</feature>
<comment type="pathway">
    <text evidence="1">Cofactor biosynthesis; ubiquinone biosynthesis.</text>
</comment>
<sequence>MTEGIQIPDAVLAVVEQALNRYMALDPEGSAAFAGLEGRIIGIELKGFGTRVTIIPSDRRLQLFGGYDAEPDCLIRGTPLALARMSMAERKETQIIQGEVEILGDTSLAQAFNRAIAGLDVDWEEQLARVIGDPFAHQVGNQARAAAQWARKTSESLSADLQEYLQEEARLTPTRYEVEAFLAQVDILRDDVERAEARIERLERLARTHAGSGTPS</sequence>
<comment type="subcellular location">
    <subcellularLocation>
        <location evidence="1">Cytoplasm</location>
    </subcellularLocation>
</comment>
<protein>
    <recommendedName>
        <fullName evidence="1">Ubiquinone biosynthesis accessory factor UbiJ</fullName>
    </recommendedName>
</protein>
<feature type="coiled-coil region" evidence="2">
    <location>
        <begin position="178"/>
        <end position="212"/>
    </location>
</feature>
<evidence type="ECO:0000256" key="2">
    <source>
        <dbReference type="SAM" id="Coils"/>
    </source>
</evidence>
<dbReference type="GO" id="GO:0006744">
    <property type="term" value="P:ubiquinone biosynthetic process"/>
    <property type="evidence" value="ECO:0007669"/>
    <property type="project" value="UniProtKB-UniRule"/>
</dbReference>
<gene>
    <name evidence="1" type="primary">ubiJ</name>
    <name evidence="4" type="ORF">SAMN05421783_10678</name>
</gene>
<dbReference type="InterPro" id="IPR003033">
    <property type="entry name" value="SCP2_sterol-bd_dom"/>
</dbReference>
<evidence type="ECO:0000259" key="3">
    <source>
        <dbReference type="Pfam" id="PF02036"/>
    </source>
</evidence>
<evidence type="ECO:0000256" key="1">
    <source>
        <dbReference type="HAMAP-Rule" id="MF_02215"/>
    </source>
</evidence>
<organism evidence="4 5">
    <name type="scientific">Thiocapsa roseopersicina</name>
    <dbReference type="NCBI Taxonomy" id="1058"/>
    <lineage>
        <taxon>Bacteria</taxon>
        <taxon>Pseudomonadati</taxon>
        <taxon>Pseudomonadota</taxon>
        <taxon>Gammaproteobacteria</taxon>
        <taxon>Chromatiales</taxon>
        <taxon>Chromatiaceae</taxon>
        <taxon>Thiocapsa</taxon>
    </lineage>
</organism>
<dbReference type="GO" id="GO:0005737">
    <property type="term" value="C:cytoplasm"/>
    <property type="evidence" value="ECO:0007669"/>
    <property type="project" value="UniProtKB-SubCell"/>
</dbReference>
<proteinExistence type="inferred from homology"/>
<evidence type="ECO:0000313" key="5">
    <source>
        <dbReference type="Proteomes" id="UP000198816"/>
    </source>
</evidence>
<keyword evidence="1" id="KW-0963">Cytoplasm</keyword>
<dbReference type="Pfam" id="PF02036">
    <property type="entry name" value="SCP2"/>
    <property type="match status" value="1"/>
</dbReference>
<dbReference type="PANTHER" id="PTHR38693">
    <property type="entry name" value="UBIQUINONE BIOSYNTHESIS PROTEIN UBIJ"/>
    <property type="match status" value="1"/>
</dbReference>
<dbReference type="UniPathway" id="UPA00232"/>
<dbReference type="EMBL" id="FNNZ01000006">
    <property type="protein sequence ID" value="SDW62034.1"/>
    <property type="molecule type" value="Genomic_DNA"/>
</dbReference>
<keyword evidence="1" id="KW-0831">Ubiquinone biosynthesis</keyword>
<keyword evidence="2" id="KW-0175">Coiled coil</keyword>
<evidence type="ECO:0000313" key="4">
    <source>
        <dbReference type="EMBL" id="SDW62034.1"/>
    </source>
</evidence>
<keyword evidence="5" id="KW-1185">Reference proteome</keyword>
<comment type="function">
    <text evidence="1">Required for ubiquinone (coenzyme Q) biosynthesis. Binds hydrophobic ubiquinone biosynthetic intermediates via its SCP2 domain and is essential for the stability of the Ubi complex. May constitute a docking platform where Ubi enzymes assemble and access their SCP2-bound polyprenyl substrates.</text>
</comment>
<dbReference type="PANTHER" id="PTHR38693:SF1">
    <property type="entry name" value="UBIQUINONE BIOSYNTHESIS ACCESSORY FACTOR UBIJ"/>
    <property type="match status" value="1"/>
</dbReference>
<keyword evidence="4" id="KW-0830">Ubiquinone</keyword>
<dbReference type="SUPFAM" id="SSF55718">
    <property type="entry name" value="SCP-like"/>
    <property type="match status" value="1"/>
</dbReference>
<comment type="similarity">
    <text evidence="1">Belongs to the UbiJ family.</text>
</comment>
<name>A0A1H2V2A1_THIRO</name>
<dbReference type="STRING" id="1058.SAMN05421783_10678"/>
<dbReference type="RefSeq" id="WP_093030045.1">
    <property type="nucleotide sequence ID" value="NZ_FNNZ01000006.1"/>
</dbReference>
<dbReference type="InterPro" id="IPR038989">
    <property type="entry name" value="UbiJ"/>
</dbReference>
<dbReference type="HAMAP" id="MF_02215">
    <property type="entry name" value="UbiJ"/>
    <property type="match status" value="1"/>
</dbReference>
<dbReference type="Proteomes" id="UP000198816">
    <property type="component" value="Unassembled WGS sequence"/>
</dbReference>
<dbReference type="AlphaFoldDB" id="A0A1H2V2A1"/>